<keyword evidence="2" id="KW-1185">Reference proteome</keyword>
<dbReference type="SUPFAM" id="SSF53098">
    <property type="entry name" value="Ribonuclease H-like"/>
    <property type="match status" value="1"/>
</dbReference>
<dbReference type="InterPro" id="IPR036397">
    <property type="entry name" value="RNaseH_sf"/>
</dbReference>
<dbReference type="KEGG" id="svt:SVTN_37230"/>
<proteinExistence type="predicted"/>
<evidence type="ECO:0000313" key="2">
    <source>
        <dbReference type="Proteomes" id="UP000031774"/>
    </source>
</evidence>
<reference evidence="1 2" key="1">
    <citation type="submission" date="2014-12" db="EMBL/GenBank/DDBJ databases">
        <title>Complete genome sequence of Streptomyces vietnamensis strain GIMV4.0001, a genetic manipulable producer of the benzoisochromanequinone antibiotic granaticin.</title>
        <authorList>
            <person name="Deng M.R."/>
            <person name="Guo J."/>
            <person name="Ma L.Y."/>
            <person name="Feng G.D."/>
            <person name="Mo C.Y."/>
            <person name="Zhu H.H."/>
        </authorList>
    </citation>
    <scope>NUCLEOTIDE SEQUENCE [LARGE SCALE GENOMIC DNA]</scope>
    <source>
        <strain evidence="2">GIMV4.0001</strain>
    </source>
</reference>
<dbReference type="STRING" id="362257.SVTN_37230"/>
<dbReference type="Proteomes" id="UP000031774">
    <property type="component" value="Chromosome"/>
</dbReference>
<name>A0A0B5I4S8_9ACTN</name>
<dbReference type="AlphaFoldDB" id="A0A0B5I4S8"/>
<dbReference type="Gene3D" id="3.30.420.10">
    <property type="entry name" value="Ribonuclease H-like superfamily/Ribonuclease H"/>
    <property type="match status" value="1"/>
</dbReference>
<dbReference type="InterPro" id="IPR012337">
    <property type="entry name" value="RNaseH-like_sf"/>
</dbReference>
<dbReference type="EMBL" id="CP010407">
    <property type="protein sequence ID" value="AJF69105.1"/>
    <property type="molecule type" value="Genomic_DNA"/>
</dbReference>
<dbReference type="GO" id="GO:0003676">
    <property type="term" value="F:nucleic acid binding"/>
    <property type="evidence" value="ECO:0007669"/>
    <property type="project" value="InterPro"/>
</dbReference>
<protein>
    <submittedName>
        <fullName evidence="1">Uncharacterized protein</fullName>
    </submittedName>
</protein>
<evidence type="ECO:0000313" key="1">
    <source>
        <dbReference type="EMBL" id="AJF69105.1"/>
    </source>
</evidence>
<gene>
    <name evidence="1" type="ORF">SVTN_37230</name>
</gene>
<organism evidence="1 2">
    <name type="scientific">Streptomyces vietnamensis</name>
    <dbReference type="NCBI Taxonomy" id="362257"/>
    <lineage>
        <taxon>Bacteria</taxon>
        <taxon>Bacillati</taxon>
        <taxon>Actinomycetota</taxon>
        <taxon>Actinomycetes</taxon>
        <taxon>Kitasatosporales</taxon>
        <taxon>Streptomycetaceae</taxon>
        <taxon>Streptomyces</taxon>
    </lineage>
</organism>
<dbReference type="HOGENOM" id="CLU_2332565_0_0_11"/>
<sequence>MRWRCLGSTPHTEVFVSHRDARLTVHGRRILVERVLSDNGSCYRSKLFTQSLTAAGIAHHERTAALSDFLHTYHHRCHTALGGHPPINCVNNAAGQYT</sequence>
<accession>A0A0B5I4S8</accession>